<name>A0AAP0MBS2_9ROSI</name>
<evidence type="ECO:0000313" key="1">
    <source>
        <dbReference type="EMBL" id="KAK9201617.1"/>
    </source>
</evidence>
<dbReference type="InterPro" id="IPR029058">
    <property type="entry name" value="AB_hydrolase_fold"/>
</dbReference>
<proteinExistence type="predicted"/>
<dbReference type="EMBL" id="JBCGBO010000005">
    <property type="protein sequence ID" value="KAK9201617.1"/>
    <property type="molecule type" value="Genomic_DNA"/>
</dbReference>
<sequence length="333" mass="35604">MATAADSKPVSVEAKPAGSATATLSVFSNGPYTPKPITVKTSSHCFNSSPSPPPKPLFIVFPDNQGKYNVILFFPGTSVSNTSYSKLFDHLASHGYIVVSPQLYNLMPPKGNKEVDAAAEVINWLPKGLQSHLPENVVADLNYSALMGHSRGGLTAFALAQGYATNPPLGLKFSALVGVDPVAGIPYFHSELHPRILDYESFNFSIPVTVIGTGLGGLAKCVVPCAPEKENHQQFFNRCTSSDRAHFDATYYGHMDVLDDCPPDLKSLAISKCMCTNGTLPRQPLRQCVGGIAVAFLRAYLDSEGDDFKTILADPSVAPITLGQVEFIPAPSS</sequence>
<dbReference type="AlphaFoldDB" id="A0AAP0MBS2"/>
<gene>
    <name evidence="1" type="ORF">WN944_016823</name>
</gene>
<dbReference type="Proteomes" id="UP001428341">
    <property type="component" value="Unassembled WGS sequence"/>
</dbReference>
<comment type="caution">
    <text evidence="1">The sequence shown here is derived from an EMBL/GenBank/DDBJ whole genome shotgun (WGS) entry which is preliminary data.</text>
</comment>
<dbReference type="Pfam" id="PF07224">
    <property type="entry name" value="Chlorophyllase"/>
    <property type="match status" value="1"/>
</dbReference>
<dbReference type="InterPro" id="IPR017395">
    <property type="entry name" value="Chlorophyllase-like"/>
</dbReference>
<dbReference type="PANTHER" id="PTHR33428">
    <property type="entry name" value="CHLOROPHYLLASE-2, CHLOROPLASTIC"/>
    <property type="match status" value="1"/>
</dbReference>
<evidence type="ECO:0000313" key="2">
    <source>
        <dbReference type="Proteomes" id="UP001428341"/>
    </source>
</evidence>
<reference evidence="1 2" key="1">
    <citation type="submission" date="2024-05" db="EMBL/GenBank/DDBJ databases">
        <title>Haplotype-resolved chromosome-level genome assembly of Huyou (Citrus changshanensis).</title>
        <authorList>
            <person name="Miao C."/>
            <person name="Chen W."/>
            <person name="Wu Y."/>
            <person name="Wang L."/>
            <person name="Zhao S."/>
            <person name="Grierson D."/>
            <person name="Xu C."/>
            <person name="Chen K."/>
        </authorList>
    </citation>
    <scope>NUCLEOTIDE SEQUENCE [LARGE SCALE GENOMIC DNA]</scope>
    <source>
        <strain evidence="1">01-14</strain>
        <tissue evidence="1">Leaf</tissue>
    </source>
</reference>
<accession>A0AAP0MBS2</accession>
<dbReference type="Gene3D" id="3.40.50.1820">
    <property type="entry name" value="alpha/beta hydrolase"/>
    <property type="match status" value="1"/>
</dbReference>
<dbReference type="GO" id="GO:0015996">
    <property type="term" value="P:chlorophyll catabolic process"/>
    <property type="evidence" value="ECO:0007669"/>
    <property type="project" value="TreeGrafter"/>
</dbReference>
<protein>
    <recommendedName>
        <fullName evidence="3">Chlorophyllase</fullName>
    </recommendedName>
</protein>
<organism evidence="1 2">
    <name type="scientific">Citrus x changshan-huyou</name>
    <dbReference type="NCBI Taxonomy" id="2935761"/>
    <lineage>
        <taxon>Eukaryota</taxon>
        <taxon>Viridiplantae</taxon>
        <taxon>Streptophyta</taxon>
        <taxon>Embryophyta</taxon>
        <taxon>Tracheophyta</taxon>
        <taxon>Spermatophyta</taxon>
        <taxon>Magnoliopsida</taxon>
        <taxon>eudicotyledons</taxon>
        <taxon>Gunneridae</taxon>
        <taxon>Pentapetalae</taxon>
        <taxon>rosids</taxon>
        <taxon>malvids</taxon>
        <taxon>Sapindales</taxon>
        <taxon>Rutaceae</taxon>
        <taxon>Aurantioideae</taxon>
        <taxon>Citrus</taxon>
    </lineage>
</organism>
<dbReference type="SUPFAM" id="SSF53474">
    <property type="entry name" value="alpha/beta-Hydrolases"/>
    <property type="match status" value="1"/>
</dbReference>
<dbReference type="PANTHER" id="PTHR33428:SF10">
    <property type="entry name" value="CHLOROPHYLLASE-1"/>
    <property type="match status" value="1"/>
</dbReference>
<evidence type="ECO:0008006" key="3">
    <source>
        <dbReference type="Google" id="ProtNLM"/>
    </source>
</evidence>
<dbReference type="GO" id="GO:0047746">
    <property type="term" value="F:chlorophyllase activity"/>
    <property type="evidence" value="ECO:0007669"/>
    <property type="project" value="TreeGrafter"/>
</dbReference>
<keyword evidence="2" id="KW-1185">Reference proteome</keyword>